<dbReference type="PRINTS" id="PR00237">
    <property type="entry name" value="GPCRRHODOPSN"/>
</dbReference>
<comment type="subcellular location">
    <subcellularLocation>
        <location evidence="1 10">Cell membrane</location>
        <topology evidence="1 10">Multi-pass membrane protein</topology>
    </subcellularLocation>
</comment>
<comment type="similarity">
    <text evidence="10">Belongs to the G-protein coupled receptor 1 family. Vasopressin/oxytocin receptor subfamily.</text>
</comment>
<keyword evidence="6 10" id="KW-0472">Membrane</keyword>
<keyword evidence="8 10" id="KW-0325">Glycoprotein</keyword>
<dbReference type="AlphaFoldDB" id="A0AAN8G5Z2"/>
<evidence type="ECO:0000313" key="13">
    <source>
        <dbReference type="Proteomes" id="UP001347796"/>
    </source>
</evidence>
<evidence type="ECO:0000256" key="2">
    <source>
        <dbReference type="ARBA" id="ARBA00022475"/>
    </source>
</evidence>
<dbReference type="Gene3D" id="1.20.1070.10">
    <property type="entry name" value="Rhodopsin 7-helix transmembrane proteins"/>
    <property type="match status" value="1"/>
</dbReference>
<organism evidence="12 13">
    <name type="scientific">Patella caerulea</name>
    <name type="common">Rayed Mediterranean limpet</name>
    <dbReference type="NCBI Taxonomy" id="87958"/>
    <lineage>
        <taxon>Eukaryota</taxon>
        <taxon>Metazoa</taxon>
        <taxon>Spiralia</taxon>
        <taxon>Lophotrochozoa</taxon>
        <taxon>Mollusca</taxon>
        <taxon>Gastropoda</taxon>
        <taxon>Patellogastropoda</taxon>
        <taxon>Patelloidea</taxon>
        <taxon>Patellidae</taxon>
        <taxon>Patella</taxon>
    </lineage>
</organism>
<dbReference type="PROSITE" id="PS50262">
    <property type="entry name" value="G_PROTEIN_RECEP_F1_2"/>
    <property type="match status" value="1"/>
</dbReference>
<dbReference type="PANTHER" id="PTHR24224">
    <property type="entry name" value="CARDIOACCELERATORY PEPTIDE RECEPTOR-RELATED"/>
    <property type="match status" value="1"/>
</dbReference>
<keyword evidence="2" id="KW-1003">Cell membrane</keyword>
<feature type="domain" description="G-protein coupled receptors family 1 profile" evidence="11">
    <location>
        <begin position="1"/>
        <end position="267"/>
    </location>
</feature>
<dbReference type="InterPro" id="IPR017452">
    <property type="entry name" value="GPCR_Rhodpsn_7TM"/>
</dbReference>
<evidence type="ECO:0000256" key="10">
    <source>
        <dbReference type="RuleBase" id="RU046427"/>
    </source>
</evidence>
<evidence type="ECO:0000256" key="8">
    <source>
        <dbReference type="ARBA" id="ARBA00023180"/>
    </source>
</evidence>
<feature type="transmembrane region" description="Helical" evidence="10">
    <location>
        <begin position="248"/>
        <end position="270"/>
    </location>
</feature>
<evidence type="ECO:0000256" key="5">
    <source>
        <dbReference type="ARBA" id="ARBA00023040"/>
    </source>
</evidence>
<gene>
    <name evidence="12" type="ORF">SNE40_023240</name>
</gene>
<name>A0AAN8G5Z2_PATCE</name>
<keyword evidence="7 10" id="KW-0675">Receptor</keyword>
<accession>A0AAN8G5Z2</accession>
<dbReference type="SUPFAM" id="SSF81321">
    <property type="entry name" value="Family A G protein-coupled receptor-like"/>
    <property type="match status" value="1"/>
</dbReference>
<protein>
    <recommendedName>
        <fullName evidence="11">G-protein coupled receptors family 1 profile domain-containing protein</fullName>
    </recommendedName>
</protein>
<reference evidence="12 13" key="1">
    <citation type="submission" date="2024-01" db="EMBL/GenBank/DDBJ databases">
        <title>The genome of the rayed Mediterranean limpet Patella caerulea (Linnaeus, 1758).</title>
        <authorList>
            <person name="Anh-Thu Weber A."/>
            <person name="Halstead-Nussloch G."/>
        </authorList>
    </citation>
    <scope>NUCLEOTIDE SEQUENCE [LARGE SCALE GENOMIC DNA]</scope>
    <source>
        <strain evidence="12">AATW-2023a</strain>
        <tissue evidence="12">Whole specimen</tissue>
    </source>
</reference>
<evidence type="ECO:0000256" key="4">
    <source>
        <dbReference type="ARBA" id="ARBA00022989"/>
    </source>
</evidence>
<dbReference type="PANTHER" id="PTHR24224:SF6">
    <property type="entry name" value="CARDIOACCELERATORY PEPTIDE RECEPTOR-RELATED"/>
    <property type="match status" value="1"/>
</dbReference>
<dbReference type="Pfam" id="PF00001">
    <property type="entry name" value="7tm_1"/>
    <property type="match status" value="1"/>
</dbReference>
<dbReference type="Proteomes" id="UP001347796">
    <property type="component" value="Unassembled WGS sequence"/>
</dbReference>
<feature type="transmembrane region" description="Helical" evidence="10">
    <location>
        <begin position="211"/>
        <end position="228"/>
    </location>
</feature>
<feature type="transmembrane region" description="Helical" evidence="10">
    <location>
        <begin position="124"/>
        <end position="155"/>
    </location>
</feature>
<keyword evidence="9 10" id="KW-0807">Transducer</keyword>
<sequence>MNFFIMHLAIADLLNGPLNVLFDLITKITIYWYAGDIVCRFIQYTRAAVMYASTFMLVSLSIDRLDAVARPMNFSGSWLRAKILIGSAWLISLLFAAPQLFLFQEKHHYGGPQCYIDLTEAWQWQLYLSMIALVIFVIPAIIICICYVVIVAIIWRSSRLLKPSDSQKSLKSYKSKDEECLNGHSRSNSSKESCSSSRGVIPQAKIRTIKMTFLIVLVFIVCWSPYFIFNLCDVYGYVDWKNPSTRKISTFIQSLAPLNSAANPVIYGIFSTRICRRLYLFRKVQDHVCKCCKKEPIPRQMSGNEYTSMSETEDIRLTSDIGGNRSAAATVPRIPYVRQPMSEADRELLSIHVKSQNV</sequence>
<dbReference type="PRINTS" id="PR00896">
    <property type="entry name" value="VASOPRESSINR"/>
</dbReference>
<keyword evidence="4 10" id="KW-1133">Transmembrane helix</keyword>
<comment type="caution">
    <text evidence="12">The sequence shown here is derived from an EMBL/GenBank/DDBJ whole genome shotgun (WGS) entry which is preliminary data.</text>
</comment>
<feature type="transmembrane region" description="Helical" evidence="10">
    <location>
        <begin position="41"/>
        <end position="62"/>
    </location>
</feature>
<evidence type="ECO:0000256" key="1">
    <source>
        <dbReference type="ARBA" id="ARBA00004651"/>
    </source>
</evidence>
<evidence type="ECO:0000256" key="3">
    <source>
        <dbReference type="ARBA" id="ARBA00022692"/>
    </source>
</evidence>
<dbReference type="GO" id="GO:0005886">
    <property type="term" value="C:plasma membrane"/>
    <property type="evidence" value="ECO:0007669"/>
    <property type="project" value="UniProtKB-SubCell"/>
</dbReference>
<dbReference type="EMBL" id="JAZGQO010000021">
    <property type="protein sequence ID" value="KAK6166585.1"/>
    <property type="molecule type" value="Genomic_DNA"/>
</dbReference>
<comment type="caution">
    <text evidence="10">Lacks conserved residue(s) required for the propagation of feature annotation.</text>
</comment>
<evidence type="ECO:0000256" key="6">
    <source>
        <dbReference type="ARBA" id="ARBA00023136"/>
    </source>
</evidence>
<evidence type="ECO:0000313" key="12">
    <source>
        <dbReference type="EMBL" id="KAK6166585.1"/>
    </source>
</evidence>
<evidence type="ECO:0000259" key="11">
    <source>
        <dbReference type="PROSITE" id="PS50262"/>
    </source>
</evidence>
<dbReference type="GO" id="GO:0005000">
    <property type="term" value="F:vasopressin receptor activity"/>
    <property type="evidence" value="ECO:0007669"/>
    <property type="project" value="InterPro"/>
</dbReference>
<feature type="transmembrane region" description="Helical" evidence="10">
    <location>
        <begin position="83"/>
        <end position="104"/>
    </location>
</feature>
<evidence type="ECO:0000256" key="9">
    <source>
        <dbReference type="ARBA" id="ARBA00023224"/>
    </source>
</evidence>
<dbReference type="GO" id="GO:0008188">
    <property type="term" value="F:neuropeptide receptor activity"/>
    <property type="evidence" value="ECO:0007669"/>
    <property type="project" value="TreeGrafter"/>
</dbReference>
<keyword evidence="3 10" id="KW-0812">Transmembrane</keyword>
<dbReference type="InterPro" id="IPR001817">
    <property type="entry name" value="Vasoprsn_rcpt"/>
</dbReference>
<proteinExistence type="inferred from homology"/>
<evidence type="ECO:0000256" key="7">
    <source>
        <dbReference type="ARBA" id="ARBA00023170"/>
    </source>
</evidence>
<keyword evidence="13" id="KW-1185">Reference proteome</keyword>
<dbReference type="InterPro" id="IPR052665">
    <property type="entry name" value="Neuropeptide-GPCR"/>
</dbReference>
<keyword evidence="5 10" id="KW-0297">G-protein coupled receptor</keyword>
<dbReference type="InterPro" id="IPR000276">
    <property type="entry name" value="GPCR_Rhodpsn"/>
</dbReference>